<dbReference type="PRINTS" id="PR00722">
    <property type="entry name" value="CHYMOTRYPSIN"/>
</dbReference>
<dbReference type="InterPro" id="IPR028994">
    <property type="entry name" value="Integrin_alpha_N"/>
</dbReference>
<dbReference type="SUPFAM" id="SSF69318">
    <property type="entry name" value="Integrin alpha N-terminal domain"/>
    <property type="match status" value="1"/>
</dbReference>
<dbReference type="Gene3D" id="2.40.10.10">
    <property type="entry name" value="Trypsin-like serine proteases"/>
    <property type="match status" value="1"/>
</dbReference>
<dbReference type="InterPro" id="IPR001254">
    <property type="entry name" value="Trypsin_dom"/>
</dbReference>
<evidence type="ECO:0000313" key="4">
    <source>
        <dbReference type="EMBL" id="MDH2392052.1"/>
    </source>
</evidence>
<gene>
    <name evidence="4" type="ORF">QCN29_25370</name>
</gene>
<evidence type="ECO:0000259" key="3">
    <source>
        <dbReference type="PROSITE" id="PS50240"/>
    </source>
</evidence>
<evidence type="ECO:0000313" key="5">
    <source>
        <dbReference type="Proteomes" id="UP001223144"/>
    </source>
</evidence>
<protein>
    <submittedName>
        <fullName evidence="4">Trypsin-like serine protease</fullName>
        <ecNumber evidence="4">3.4.21.-</ecNumber>
    </submittedName>
</protein>
<dbReference type="SMART" id="SM00020">
    <property type="entry name" value="Tryp_SPc"/>
    <property type="match status" value="1"/>
</dbReference>
<name>A0ABT6HTK9_9ACTN</name>
<comment type="caution">
    <text evidence="4">The sequence shown here is derived from an EMBL/GenBank/DDBJ whole genome shotgun (WGS) entry which is preliminary data.</text>
</comment>
<dbReference type="InterPro" id="IPR043504">
    <property type="entry name" value="Peptidase_S1_PA_chymotrypsin"/>
</dbReference>
<feature type="non-terminal residue" evidence="4">
    <location>
        <position position="403"/>
    </location>
</feature>
<dbReference type="InterPro" id="IPR013517">
    <property type="entry name" value="FG-GAP"/>
</dbReference>
<dbReference type="Gene3D" id="2.130.10.130">
    <property type="entry name" value="Integrin alpha, N-terminal"/>
    <property type="match status" value="1"/>
</dbReference>
<reference evidence="4 5" key="1">
    <citation type="submission" date="2023-04" db="EMBL/GenBank/DDBJ databases">
        <title>Streptomyces chengmaiensis sp. nov. isolated from the stem of mangrove plant in Hainan.</title>
        <authorList>
            <person name="Huang X."/>
            <person name="Zhou S."/>
            <person name="Chu X."/>
            <person name="Xie Y."/>
            <person name="Lin Y."/>
        </authorList>
    </citation>
    <scope>NUCLEOTIDE SEQUENCE [LARGE SCALE GENOMIC DNA]</scope>
    <source>
        <strain evidence="4 5">HNM0663</strain>
    </source>
</reference>
<dbReference type="PANTHER" id="PTHR24260:SF136">
    <property type="entry name" value="GH08193P-RELATED"/>
    <property type="match status" value="1"/>
</dbReference>
<dbReference type="InterPro" id="IPR009003">
    <property type="entry name" value="Peptidase_S1_PA"/>
</dbReference>
<dbReference type="GO" id="GO:0016787">
    <property type="term" value="F:hydrolase activity"/>
    <property type="evidence" value="ECO:0007669"/>
    <property type="project" value="UniProtKB-KW"/>
</dbReference>
<keyword evidence="4" id="KW-0378">Hydrolase</keyword>
<evidence type="ECO:0000256" key="2">
    <source>
        <dbReference type="SAM" id="SignalP"/>
    </source>
</evidence>
<keyword evidence="1 2" id="KW-0732">Signal</keyword>
<dbReference type="Pfam" id="PF00089">
    <property type="entry name" value="Trypsin"/>
    <property type="match status" value="1"/>
</dbReference>
<dbReference type="InterPro" id="IPR051333">
    <property type="entry name" value="CLIP_Serine_Protease"/>
</dbReference>
<dbReference type="Pfam" id="PF13517">
    <property type="entry name" value="FG-GAP_3"/>
    <property type="match status" value="1"/>
</dbReference>
<dbReference type="RefSeq" id="WP_279931038.1">
    <property type="nucleotide sequence ID" value="NZ_JARWBG010000036.1"/>
</dbReference>
<feature type="chain" id="PRO_5046351260" evidence="2">
    <location>
        <begin position="31"/>
        <end position="403"/>
    </location>
</feature>
<accession>A0ABT6HTK9</accession>
<dbReference type="PROSITE" id="PS50240">
    <property type="entry name" value="TRYPSIN_DOM"/>
    <property type="match status" value="1"/>
</dbReference>
<dbReference type="Proteomes" id="UP001223144">
    <property type="component" value="Unassembled WGS sequence"/>
</dbReference>
<dbReference type="InterPro" id="IPR001314">
    <property type="entry name" value="Peptidase_S1A"/>
</dbReference>
<dbReference type="EMBL" id="JARWBG010000036">
    <property type="protein sequence ID" value="MDH2392052.1"/>
    <property type="molecule type" value="Genomic_DNA"/>
</dbReference>
<feature type="domain" description="Peptidase S1" evidence="3">
    <location>
        <begin position="10"/>
        <end position="249"/>
    </location>
</feature>
<sequence length="403" mass="41400">MSHTRTRATWIGGAAATAIAIGLLSSPSQALQGTNADAASYGYTAQIVIGDSSRACTGSLVAPQWVLSAASCFADSTGNVPSKPQSLTTVTLGRPDLEQSTTGAVRSAVELVPHPDRDLVMVKLATRVNNVQPIALASTPAASGENLRAAGFGRTKTDWVPDRLHTAAFTAGTASASTVDLAAVGDSVICKGDAGGPVLREAGSTRQLVAVTSRSWQGGCLGTPASETRTGAVATRIDDVHPWITSTAFAAQGDLTGDKIADLSAVWGDGTLHAYPGKGNGQLDAHIPQLGGTTWSTVKQITKGDFTGDGVADLMAIWGDGTLHIYTGKGNGQLNTQVPVTLGGNTWSTIKHLAAGDFNKDGIDDLMAIWGDGTLHIYTGKGNGQLNTQVPVTLGGNTWSTIK</sequence>
<proteinExistence type="predicted"/>
<dbReference type="EC" id="3.4.21.-" evidence="4"/>
<dbReference type="SUPFAM" id="SSF50494">
    <property type="entry name" value="Trypsin-like serine proteases"/>
    <property type="match status" value="1"/>
</dbReference>
<feature type="signal peptide" evidence="2">
    <location>
        <begin position="1"/>
        <end position="30"/>
    </location>
</feature>
<dbReference type="PANTHER" id="PTHR24260">
    <property type="match status" value="1"/>
</dbReference>
<keyword evidence="5" id="KW-1185">Reference proteome</keyword>
<organism evidence="4 5">
    <name type="scientific">Streptomyces chengmaiensis</name>
    <dbReference type="NCBI Taxonomy" id="3040919"/>
    <lineage>
        <taxon>Bacteria</taxon>
        <taxon>Bacillati</taxon>
        <taxon>Actinomycetota</taxon>
        <taxon>Actinomycetes</taxon>
        <taxon>Kitasatosporales</taxon>
        <taxon>Streptomycetaceae</taxon>
        <taxon>Streptomyces</taxon>
    </lineage>
</organism>
<evidence type="ECO:0000256" key="1">
    <source>
        <dbReference type="ARBA" id="ARBA00022729"/>
    </source>
</evidence>